<evidence type="ECO:0000313" key="6">
    <source>
        <dbReference type="EMBL" id="KAL3697027.1"/>
    </source>
</evidence>
<dbReference type="GO" id="GO:0051213">
    <property type="term" value="F:dioxygenase activity"/>
    <property type="evidence" value="ECO:0007669"/>
    <property type="project" value="UniProtKB-KW"/>
</dbReference>
<comment type="cofactor">
    <cofactor evidence="5">
        <name>Fe(2+)</name>
        <dbReference type="ChEBI" id="CHEBI:29033"/>
    </cofactor>
    <text evidence="5">Binds 1 Fe(2+) ion per subunit.</text>
</comment>
<keyword evidence="3" id="KW-0223">Dioxygenase</keyword>
<dbReference type="GO" id="GO:0046872">
    <property type="term" value="F:metal ion binding"/>
    <property type="evidence" value="ECO:0007669"/>
    <property type="project" value="UniProtKB-KW"/>
</dbReference>
<keyword evidence="2 5" id="KW-0479">Metal-binding</keyword>
<comment type="caution">
    <text evidence="6">The sequence shown here is derived from an EMBL/GenBank/DDBJ whole genome shotgun (WGS) entry which is preliminary data.</text>
</comment>
<keyword evidence="7" id="KW-1185">Reference proteome</keyword>
<dbReference type="Proteomes" id="UP001633002">
    <property type="component" value="Unassembled WGS sequence"/>
</dbReference>
<evidence type="ECO:0000256" key="2">
    <source>
        <dbReference type="ARBA" id="ARBA00022723"/>
    </source>
</evidence>
<dbReference type="InterPro" id="IPR004294">
    <property type="entry name" value="Carotenoid_Oase"/>
</dbReference>
<feature type="binding site" evidence="5">
    <location>
        <position position="283"/>
    </location>
    <ligand>
        <name>Fe cation</name>
        <dbReference type="ChEBI" id="CHEBI:24875"/>
        <note>catalytic</note>
    </ligand>
</feature>
<evidence type="ECO:0000256" key="5">
    <source>
        <dbReference type="PIRSR" id="PIRSR604294-1"/>
    </source>
</evidence>
<feature type="binding site" evidence="5">
    <location>
        <position position="234"/>
    </location>
    <ligand>
        <name>Fe cation</name>
        <dbReference type="ChEBI" id="CHEBI:24875"/>
        <note>catalytic</note>
    </ligand>
</feature>
<evidence type="ECO:0000256" key="1">
    <source>
        <dbReference type="ARBA" id="ARBA00006787"/>
    </source>
</evidence>
<evidence type="ECO:0000256" key="4">
    <source>
        <dbReference type="ARBA" id="ARBA00023004"/>
    </source>
</evidence>
<feature type="binding site" evidence="5">
    <location>
        <position position="528"/>
    </location>
    <ligand>
        <name>Fe cation</name>
        <dbReference type="ChEBI" id="CHEBI:24875"/>
        <note>catalytic</note>
    </ligand>
</feature>
<feature type="binding site" evidence="5">
    <location>
        <position position="348"/>
    </location>
    <ligand>
        <name>Fe cation</name>
        <dbReference type="ChEBI" id="CHEBI:24875"/>
        <note>catalytic</note>
    </ligand>
</feature>
<evidence type="ECO:0000313" key="7">
    <source>
        <dbReference type="Proteomes" id="UP001633002"/>
    </source>
</evidence>
<sequence>MVSVFTECGTGSAQGWARKQGENAQLLLKQVVRMYQLAMTAPVDQLYIPSDEPHPFIEGIFAPVPEIGDKVRIEVVEGQIPKDFPPGCYIRNGPNPRYGTRQNLHSPLLGGKTFYNWFEGEGMLHATYIEEDGSIWYKNKYVETESFKLETEMGRKVYLPTFDERSTPGARFNRMFNIVKPNYDTGNMAVFEHAGNVVVTNEGSKAYEIDISDLSTKGEYNCNGNWNRRFFGPHPKTHPDTNQLLVYGFDIGKPYYVVSLLSGDGKQLVNKVDLGLERLILMHDVGITDKYIIVYDFPLVMDVFNMLLKGEPMISFDCSGESRIGVLPFMGDQSSIKWFSVNRACLSHHCNSYEDGDEIIVHGVVTCKLLPTDPDADPFEWYARGMTLQCQDECEVENSSIDGKLFGHVHEWRLNLRTGEVNERNLSGDKCAIEMPRINENYTGKKYRYIYAGSEDIEASKAKGNFISPEHVFVARPGATEEDDGWIVTYVYNESTSMSDMIIIDAQNFDKEPVARLRLPQIVPYGFHGAYIYKRDDRPSSVQLL</sequence>
<dbReference type="AlphaFoldDB" id="A0ABD3I2N0"/>
<evidence type="ECO:0000256" key="3">
    <source>
        <dbReference type="ARBA" id="ARBA00022964"/>
    </source>
</evidence>
<proteinExistence type="inferred from homology"/>
<dbReference type="PANTHER" id="PTHR10543">
    <property type="entry name" value="BETA-CAROTENE DIOXYGENASE"/>
    <property type="match status" value="1"/>
</dbReference>
<dbReference type="Pfam" id="PF03055">
    <property type="entry name" value="RPE65"/>
    <property type="match status" value="1"/>
</dbReference>
<keyword evidence="3" id="KW-0560">Oxidoreductase</keyword>
<dbReference type="EMBL" id="JBJQOH010000002">
    <property type="protein sequence ID" value="KAL3697027.1"/>
    <property type="molecule type" value="Genomic_DNA"/>
</dbReference>
<protein>
    <submittedName>
        <fullName evidence="6">Uncharacterized protein</fullName>
    </submittedName>
</protein>
<name>A0ABD3I2N0_9MARC</name>
<reference evidence="6 7" key="1">
    <citation type="submission" date="2024-09" db="EMBL/GenBank/DDBJ databases">
        <title>Chromosome-scale assembly of Riccia sorocarpa.</title>
        <authorList>
            <person name="Paukszto L."/>
        </authorList>
    </citation>
    <scope>NUCLEOTIDE SEQUENCE [LARGE SCALE GENOMIC DNA]</scope>
    <source>
        <strain evidence="6">LP-2024</strain>
        <tissue evidence="6">Aerial parts of the thallus</tissue>
    </source>
</reference>
<comment type="similarity">
    <text evidence="1">Belongs to the carotenoid oxygenase family.</text>
</comment>
<keyword evidence="4 5" id="KW-0408">Iron</keyword>
<organism evidence="6 7">
    <name type="scientific">Riccia sorocarpa</name>
    <dbReference type="NCBI Taxonomy" id="122646"/>
    <lineage>
        <taxon>Eukaryota</taxon>
        <taxon>Viridiplantae</taxon>
        <taxon>Streptophyta</taxon>
        <taxon>Embryophyta</taxon>
        <taxon>Marchantiophyta</taxon>
        <taxon>Marchantiopsida</taxon>
        <taxon>Marchantiidae</taxon>
        <taxon>Marchantiales</taxon>
        <taxon>Ricciaceae</taxon>
        <taxon>Riccia</taxon>
    </lineage>
</organism>
<gene>
    <name evidence="6" type="ORF">R1sor_011103</name>
</gene>
<accession>A0ABD3I2N0</accession>
<dbReference type="PANTHER" id="PTHR10543:SF142">
    <property type="entry name" value="OS06G0162550 PROTEIN"/>
    <property type="match status" value="1"/>
</dbReference>